<dbReference type="PROSITE" id="PS50294">
    <property type="entry name" value="WD_REPEATS_REGION"/>
    <property type="match status" value="1"/>
</dbReference>
<dbReference type="EMBL" id="KL363203">
    <property type="protein sequence ID" value="KFD55002.1"/>
    <property type="molecule type" value="Genomic_DNA"/>
</dbReference>
<evidence type="ECO:0000313" key="7">
    <source>
        <dbReference type="EMBL" id="KFD55002.1"/>
    </source>
</evidence>
<comment type="similarity">
    <text evidence="1">Belongs to the WD repeat RBAP46/RBAP48/MSI1 family.</text>
</comment>
<accession>A0A085MCQ6</accession>
<proteinExistence type="inferred from homology"/>
<reference evidence="7 8" key="1">
    <citation type="journal article" date="2014" name="Nat. Genet.">
        <title>Genome and transcriptome of the porcine whipworm Trichuris suis.</title>
        <authorList>
            <person name="Jex A.R."/>
            <person name="Nejsum P."/>
            <person name="Schwarz E.M."/>
            <person name="Hu L."/>
            <person name="Young N.D."/>
            <person name="Hall R.S."/>
            <person name="Korhonen P.K."/>
            <person name="Liao S."/>
            <person name="Thamsborg S."/>
            <person name="Xia J."/>
            <person name="Xu P."/>
            <person name="Wang S."/>
            <person name="Scheerlinck J.P."/>
            <person name="Hofmann A."/>
            <person name="Sternberg P.W."/>
            <person name="Wang J."/>
            <person name="Gasser R.B."/>
        </authorList>
    </citation>
    <scope>NUCLEOTIDE SEQUENCE [LARGE SCALE GENOMIC DNA]</scope>
    <source>
        <strain evidence="7">DCEP-RM93M</strain>
    </source>
</reference>
<evidence type="ECO:0000256" key="1">
    <source>
        <dbReference type="ARBA" id="ARBA00009341"/>
    </source>
</evidence>
<evidence type="ECO:0000256" key="5">
    <source>
        <dbReference type="PROSITE-ProRule" id="PRU00221"/>
    </source>
</evidence>
<feature type="repeat" description="WD" evidence="5">
    <location>
        <begin position="267"/>
        <end position="303"/>
    </location>
</feature>
<evidence type="ECO:0000256" key="2">
    <source>
        <dbReference type="ARBA" id="ARBA00022574"/>
    </source>
</evidence>
<dbReference type="GO" id="GO:0006325">
    <property type="term" value="P:chromatin organization"/>
    <property type="evidence" value="ECO:0007669"/>
    <property type="project" value="UniProtKB-KW"/>
</dbReference>
<keyword evidence="4" id="KW-0156">Chromatin regulator</keyword>
<dbReference type="InterPro" id="IPR022052">
    <property type="entry name" value="Histone-bd_RBBP4-like_N"/>
</dbReference>
<sequence length="419" mass="47999">MASTSQQQPIPNNRQISMDYKKWKRIVPILYDMVYTQVMEYPSYTLQFLPADKSDPGLHRALLGPYVSDEENFVSIVGFRAPMESNVPELTPEELVHREFGSYTPVTHRMDTILRFPHEGRVLQVMYMPQEPTIIATKSDGDYLFIFDVNLGEDDLEGPDKFIDLEPMYRLSGHNAEAGGLCWNPNHEGQILSTSEGFSVSIWDLNAASQISNIVSPVDQFSSHKGIVRDVAWHLIHESLFVTVADDKRLHVWDVRNRTRRYPSHDIEAHIEPIQCVAFSPYSEYVFATGSTDENTCLWDLRNLSVKLHSMENPEGPIAKIEWCPHDERILATSNPSRFIQLWNLENIGKKQKKEEFLVGPPEFLMNHRGHSADVCDFDWSPSIERAIGSIAEDNIFQLWLPSHHLYSPVQPRALPLVD</sequence>
<dbReference type="Pfam" id="PF12265">
    <property type="entry name" value="CAF1C_H4-bd"/>
    <property type="match status" value="1"/>
</dbReference>
<evidence type="ECO:0000256" key="3">
    <source>
        <dbReference type="ARBA" id="ARBA00022737"/>
    </source>
</evidence>
<feature type="repeat" description="WD" evidence="5">
    <location>
        <begin position="221"/>
        <end position="263"/>
    </location>
</feature>
<evidence type="ECO:0000256" key="4">
    <source>
        <dbReference type="ARBA" id="ARBA00022853"/>
    </source>
</evidence>
<dbReference type="InterPro" id="IPR050459">
    <property type="entry name" value="WD_repeat_RBAP46/RBAP48/MSI1"/>
</dbReference>
<evidence type="ECO:0000259" key="6">
    <source>
        <dbReference type="Pfam" id="PF12265"/>
    </source>
</evidence>
<name>A0A085MCQ6_9BILA</name>
<feature type="repeat" description="WD" evidence="5">
    <location>
        <begin position="171"/>
        <end position="213"/>
    </location>
</feature>
<feature type="domain" description="Histone-binding protein RBBP4-like N-terminal" evidence="6">
    <location>
        <begin position="19"/>
        <end position="76"/>
    </location>
</feature>
<dbReference type="Pfam" id="PF00400">
    <property type="entry name" value="WD40"/>
    <property type="match status" value="3"/>
</dbReference>
<organism evidence="7 8">
    <name type="scientific">Trichuris suis</name>
    <name type="common">pig whipworm</name>
    <dbReference type="NCBI Taxonomy" id="68888"/>
    <lineage>
        <taxon>Eukaryota</taxon>
        <taxon>Metazoa</taxon>
        <taxon>Ecdysozoa</taxon>
        <taxon>Nematoda</taxon>
        <taxon>Enoplea</taxon>
        <taxon>Dorylaimia</taxon>
        <taxon>Trichinellida</taxon>
        <taxon>Trichuridae</taxon>
        <taxon>Trichuris</taxon>
    </lineage>
</organism>
<evidence type="ECO:0000313" key="8">
    <source>
        <dbReference type="Proteomes" id="UP000030764"/>
    </source>
</evidence>
<gene>
    <name evidence="7" type="ORF">M513_04184</name>
</gene>
<keyword evidence="8" id="KW-1185">Reference proteome</keyword>
<dbReference type="InterPro" id="IPR001680">
    <property type="entry name" value="WD40_rpt"/>
</dbReference>
<keyword evidence="2 5" id="KW-0853">WD repeat</keyword>
<dbReference type="AlphaFoldDB" id="A0A085MCQ6"/>
<dbReference type="PANTHER" id="PTHR22850">
    <property type="entry name" value="WD40 REPEAT FAMILY"/>
    <property type="match status" value="1"/>
</dbReference>
<dbReference type="InterPro" id="IPR036322">
    <property type="entry name" value="WD40_repeat_dom_sf"/>
</dbReference>
<dbReference type="SUPFAM" id="SSF50978">
    <property type="entry name" value="WD40 repeat-like"/>
    <property type="match status" value="1"/>
</dbReference>
<dbReference type="SMART" id="SM00320">
    <property type="entry name" value="WD40"/>
    <property type="match status" value="6"/>
</dbReference>
<dbReference type="PROSITE" id="PS50082">
    <property type="entry name" value="WD_REPEATS_2"/>
    <property type="match status" value="3"/>
</dbReference>
<dbReference type="Proteomes" id="UP000030764">
    <property type="component" value="Unassembled WGS sequence"/>
</dbReference>
<protein>
    <recommendedName>
        <fullName evidence="6">Histone-binding protein RBBP4-like N-terminal domain-containing protein</fullName>
    </recommendedName>
</protein>
<keyword evidence="3" id="KW-0677">Repeat</keyword>
<dbReference type="InterPro" id="IPR015943">
    <property type="entry name" value="WD40/YVTN_repeat-like_dom_sf"/>
</dbReference>
<dbReference type="Gene3D" id="2.130.10.10">
    <property type="entry name" value="YVTN repeat-like/Quinoprotein amine dehydrogenase"/>
    <property type="match status" value="1"/>
</dbReference>